<name>A0A2G3AM68_CAPAN</name>
<protein>
    <submittedName>
        <fullName evidence="1">Uncharacterized protein</fullName>
    </submittedName>
</protein>
<proteinExistence type="predicted"/>
<sequence length="170" mass="19046">MQEINQQEVIETSKPIDNKCSSNQQVCAEDQEKLENCMSNTPSIDQNYPTFNIMHGPNGGYYNYAEDSINQQEMIETIKAIANNSSSNQQVATCCAKDKEKIKNCMSNTDSIDQCCPTFNIMLGRNCGCYNYAEDLDNQVLITLESYCDVTNPCKTAQVINKSSVNVFET</sequence>
<comment type="caution">
    <text evidence="1">The sequence shown here is derived from an EMBL/GenBank/DDBJ whole genome shotgun (WGS) entry which is preliminary data.</text>
</comment>
<dbReference type="OMA" id="EKLENCM"/>
<reference evidence="1 2" key="2">
    <citation type="journal article" date="2017" name="Genome Biol.">
        <title>New reference genome sequences of hot pepper reveal the massive evolution of plant disease-resistance genes by retroduplication.</title>
        <authorList>
            <person name="Kim S."/>
            <person name="Park J."/>
            <person name="Yeom S.I."/>
            <person name="Kim Y.M."/>
            <person name="Seo E."/>
            <person name="Kim K.T."/>
            <person name="Kim M.S."/>
            <person name="Lee J.M."/>
            <person name="Cheong K."/>
            <person name="Shin H.S."/>
            <person name="Kim S.B."/>
            <person name="Han K."/>
            <person name="Lee J."/>
            <person name="Park M."/>
            <person name="Lee H.A."/>
            <person name="Lee H.Y."/>
            <person name="Lee Y."/>
            <person name="Oh S."/>
            <person name="Lee J.H."/>
            <person name="Choi E."/>
            <person name="Choi E."/>
            <person name="Lee S.E."/>
            <person name="Jeon J."/>
            <person name="Kim H."/>
            <person name="Choi G."/>
            <person name="Song H."/>
            <person name="Lee J."/>
            <person name="Lee S.C."/>
            <person name="Kwon J.K."/>
            <person name="Lee H.Y."/>
            <person name="Koo N."/>
            <person name="Hong Y."/>
            <person name="Kim R.W."/>
            <person name="Kang W.H."/>
            <person name="Huh J.H."/>
            <person name="Kang B.C."/>
            <person name="Yang T.J."/>
            <person name="Lee Y.H."/>
            <person name="Bennetzen J.L."/>
            <person name="Choi D."/>
        </authorList>
    </citation>
    <scope>NUCLEOTIDE SEQUENCE [LARGE SCALE GENOMIC DNA]</scope>
    <source>
        <strain evidence="2">cv. CM334</strain>
    </source>
</reference>
<dbReference type="AlphaFoldDB" id="A0A2G3AM68"/>
<dbReference type="EMBL" id="AYRZ02000001">
    <property type="protein sequence ID" value="PHT95331.1"/>
    <property type="molecule type" value="Genomic_DNA"/>
</dbReference>
<dbReference type="Gramene" id="PHT95331">
    <property type="protein sequence ID" value="PHT95331"/>
    <property type="gene ID" value="T459_03213"/>
</dbReference>
<evidence type="ECO:0000313" key="1">
    <source>
        <dbReference type="EMBL" id="PHT95331.1"/>
    </source>
</evidence>
<keyword evidence="2" id="KW-1185">Reference proteome</keyword>
<gene>
    <name evidence="1" type="ORF">T459_03213</name>
</gene>
<organism evidence="1 2">
    <name type="scientific">Capsicum annuum</name>
    <name type="common">Capsicum pepper</name>
    <dbReference type="NCBI Taxonomy" id="4072"/>
    <lineage>
        <taxon>Eukaryota</taxon>
        <taxon>Viridiplantae</taxon>
        <taxon>Streptophyta</taxon>
        <taxon>Embryophyta</taxon>
        <taxon>Tracheophyta</taxon>
        <taxon>Spermatophyta</taxon>
        <taxon>Magnoliopsida</taxon>
        <taxon>eudicotyledons</taxon>
        <taxon>Gunneridae</taxon>
        <taxon>Pentapetalae</taxon>
        <taxon>asterids</taxon>
        <taxon>lamiids</taxon>
        <taxon>Solanales</taxon>
        <taxon>Solanaceae</taxon>
        <taxon>Solanoideae</taxon>
        <taxon>Capsiceae</taxon>
        <taxon>Capsicum</taxon>
    </lineage>
</organism>
<evidence type="ECO:0000313" key="2">
    <source>
        <dbReference type="Proteomes" id="UP000222542"/>
    </source>
</evidence>
<reference evidence="1 2" key="1">
    <citation type="journal article" date="2014" name="Nat. Genet.">
        <title>Genome sequence of the hot pepper provides insights into the evolution of pungency in Capsicum species.</title>
        <authorList>
            <person name="Kim S."/>
            <person name="Park M."/>
            <person name="Yeom S.I."/>
            <person name="Kim Y.M."/>
            <person name="Lee J.M."/>
            <person name="Lee H.A."/>
            <person name="Seo E."/>
            <person name="Choi J."/>
            <person name="Cheong K."/>
            <person name="Kim K.T."/>
            <person name="Jung K."/>
            <person name="Lee G.W."/>
            <person name="Oh S.K."/>
            <person name="Bae C."/>
            <person name="Kim S.B."/>
            <person name="Lee H.Y."/>
            <person name="Kim S.Y."/>
            <person name="Kim M.S."/>
            <person name="Kang B.C."/>
            <person name="Jo Y.D."/>
            <person name="Yang H.B."/>
            <person name="Jeong H.J."/>
            <person name="Kang W.H."/>
            <person name="Kwon J.K."/>
            <person name="Shin C."/>
            <person name="Lim J.Y."/>
            <person name="Park J.H."/>
            <person name="Huh J.H."/>
            <person name="Kim J.S."/>
            <person name="Kim B.D."/>
            <person name="Cohen O."/>
            <person name="Paran I."/>
            <person name="Suh M.C."/>
            <person name="Lee S.B."/>
            <person name="Kim Y.K."/>
            <person name="Shin Y."/>
            <person name="Noh S.J."/>
            <person name="Park J."/>
            <person name="Seo Y.S."/>
            <person name="Kwon S.Y."/>
            <person name="Kim H.A."/>
            <person name="Park J.M."/>
            <person name="Kim H.J."/>
            <person name="Choi S.B."/>
            <person name="Bosland P.W."/>
            <person name="Reeves G."/>
            <person name="Jo S.H."/>
            <person name="Lee B.W."/>
            <person name="Cho H.T."/>
            <person name="Choi H.S."/>
            <person name="Lee M.S."/>
            <person name="Yu Y."/>
            <person name="Do Choi Y."/>
            <person name="Park B.S."/>
            <person name="van Deynze A."/>
            <person name="Ashrafi H."/>
            <person name="Hill T."/>
            <person name="Kim W.T."/>
            <person name="Pai H.S."/>
            <person name="Ahn H.K."/>
            <person name="Yeam I."/>
            <person name="Giovannoni J.J."/>
            <person name="Rose J.K."/>
            <person name="Sorensen I."/>
            <person name="Lee S.J."/>
            <person name="Kim R.W."/>
            <person name="Choi I.Y."/>
            <person name="Choi B.S."/>
            <person name="Lim J.S."/>
            <person name="Lee Y.H."/>
            <person name="Choi D."/>
        </authorList>
    </citation>
    <scope>NUCLEOTIDE SEQUENCE [LARGE SCALE GENOMIC DNA]</scope>
    <source>
        <strain evidence="2">cv. CM334</strain>
    </source>
</reference>
<dbReference type="Proteomes" id="UP000222542">
    <property type="component" value="Unassembled WGS sequence"/>
</dbReference>
<accession>A0A2G3AM68</accession>